<dbReference type="PANTHER" id="PTHR10884:SF14">
    <property type="entry name" value="NADH DEHYDROGENASE [UBIQUINONE] IRON-SULFUR PROTEIN 3, MITOCHONDRIAL"/>
    <property type="match status" value="1"/>
</dbReference>
<protein>
    <recommendedName>
        <fullName evidence="3">NADH-quinone oxidoreductase subunit C</fullName>
        <ecNumber evidence="3">7.1.1.-</ecNumber>
    </recommendedName>
    <alternativeName>
        <fullName evidence="3">NADH dehydrogenase I subunit C</fullName>
    </alternativeName>
    <alternativeName>
        <fullName evidence="3">NDH-1 subunit C</fullName>
    </alternativeName>
</protein>
<keyword evidence="8" id="KW-1185">Reference proteome</keyword>
<dbReference type="PROSITE" id="PS00542">
    <property type="entry name" value="COMPLEX1_30K"/>
    <property type="match status" value="1"/>
</dbReference>
<dbReference type="InterPro" id="IPR001268">
    <property type="entry name" value="NADH_UbQ_OxRdtase_30kDa_su"/>
</dbReference>
<dbReference type="GO" id="GO:0005886">
    <property type="term" value="C:plasma membrane"/>
    <property type="evidence" value="ECO:0007669"/>
    <property type="project" value="UniProtKB-SubCell"/>
</dbReference>
<accession>Q0EZQ7</accession>
<dbReference type="PANTHER" id="PTHR10884">
    <property type="entry name" value="NADH DEHYDROGENASE UBIQUINONE IRON-SULFUR PROTEIN 3"/>
    <property type="match status" value="1"/>
</dbReference>
<keyword evidence="3" id="KW-0472">Membrane</keyword>
<comment type="function">
    <text evidence="3">NDH-1 shuttles electrons from NADH, via FMN and iron-sulfur (Fe-S) centers, to quinones in the respiratory chain. The immediate electron acceptor for the enzyme in this species is believed to be ubiquinone. Couples the redox reaction to proton translocation (for every two electrons transferred, four hydrogen ions are translocated across the cytoplasmic membrane), and thus conserves the redox energy in a proton gradient.</text>
</comment>
<evidence type="ECO:0000256" key="1">
    <source>
        <dbReference type="ARBA" id="ARBA00007569"/>
    </source>
</evidence>
<proteinExistence type="inferred from homology"/>
<dbReference type="HAMAP" id="MF_01357">
    <property type="entry name" value="NDH1_NuoC"/>
    <property type="match status" value="1"/>
</dbReference>
<feature type="domain" description="NADH:ubiquinone oxidoreductase 30kDa subunit" evidence="6">
    <location>
        <begin position="50"/>
        <end position="175"/>
    </location>
</feature>
<comment type="similarity">
    <text evidence="1 3 4">Belongs to the complex I 30 kDa subunit family.</text>
</comment>
<comment type="caution">
    <text evidence="7">The sequence shown here is derived from an EMBL/GenBank/DDBJ whole genome shotgun (WGS) entry which is preliminary data.</text>
</comment>
<sequence>MTEKNMTEEKLQDDIGVTAETALPPEVDGLRKRFGDQVLDVEAGLDCPSVTLARECIAEACHYLKGEHSFEQVMDICGVDRSDYRGWPADAPRFQVVYQLLSVSRNCRIRLKVGANERDLVDSVTEVWPTANWFEREAFDMYGIIFNHHPDLRRLLTDYGFEGYPLRKDFPVTGRVEMFFDEAQWRCVYRPNKLEARQLIQKSWPGVDRG</sequence>
<dbReference type="NCBIfam" id="TIGR01961">
    <property type="entry name" value="NuoC_fam"/>
    <property type="match status" value="1"/>
</dbReference>
<dbReference type="GO" id="GO:0048038">
    <property type="term" value="F:quinone binding"/>
    <property type="evidence" value="ECO:0007669"/>
    <property type="project" value="UniProtKB-KW"/>
</dbReference>
<dbReference type="HOGENOM" id="CLU_042628_2_1_0"/>
<dbReference type="STRING" id="314344.AL013_10150"/>
<dbReference type="Gene3D" id="3.30.460.80">
    <property type="entry name" value="NADH:ubiquinone oxidoreductase, 30kDa subunit"/>
    <property type="match status" value="1"/>
</dbReference>
<keyword evidence="3 5" id="KW-0874">Quinone</keyword>
<keyword evidence="3" id="KW-0830">Ubiquinone</keyword>
<keyword evidence="3 4" id="KW-0520">NAD</keyword>
<comment type="catalytic activity">
    <reaction evidence="3 5">
        <text>a quinone + NADH + 5 H(+)(in) = a quinol + NAD(+) + 4 H(+)(out)</text>
        <dbReference type="Rhea" id="RHEA:57888"/>
        <dbReference type="ChEBI" id="CHEBI:15378"/>
        <dbReference type="ChEBI" id="CHEBI:24646"/>
        <dbReference type="ChEBI" id="CHEBI:57540"/>
        <dbReference type="ChEBI" id="CHEBI:57945"/>
        <dbReference type="ChEBI" id="CHEBI:132124"/>
    </reaction>
</comment>
<reference evidence="7 8" key="1">
    <citation type="submission" date="2006-09" db="EMBL/GenBank/DDBJ databases">
        <authorList>
            <person name="Emerson D."/>
            <person name="Ferriera S."/>
            <person name="Johnson J."/>
            <person name="Kravitz S."/>
            <person name="Halpern A."/>
            <person name="Remington K."/>
            <person name="Beeson K."/>
            <person name="Tran B."/>
            <person name="Rogers Y.-H."/>
            <person name="Friedman R."/>
            <person name="Venter J.C."/>
        </authorList>
    </citation>
    <scope>NUCLEOTIDE SEQUENCE [LARGE SCALE GENOMIC DNA]</scope>
    <source>
        <strain evidence="7 8">PV-1</strain>
    </source>
</reference>
<dbReference type="eggNOG" id="COG0852">
    <property type="taxonomic scope" value="Bacteria"/>
</dbReference>
<dbReference type="InterPro" id="IPR020396">
    <property type="entry name" value="NADH_UbQ_OxRdtase_CS"/>
</dbReference>
<evidence type="ECO:0000313" key="8">
    <source>
        <dbReference type="Proteomes" id="UP000005297"/>
    </source>
</evidence>
<evidence type="ECO:0000256" key="3">
    <source>
        <dbReference type="HAMAP-Rule" id="MF_01357"/>
    </source>
</evidence>
<organism evidence="7 8">
    <name type="scientific">Mariprofundus ferrooxydans PV-1</name>
    <dbReference type="NCBI Taxonomy" id="314345"/>
    <lineage>
        <taxon>Bacteria</taxon>
        <taxon>Pseudomonadati</taxon>
        <taxon>Pseudomonadota</taxon>
        <taxon>Candidatius Mariprofundia</taxon>
        <taxon>Mariprofundales</taxon>
        <taxon>Mariprofundaceae</taxon>
        <taxon>Mariprofundus</taxon>
    </lineage>
</organism>
<keyword evidence="3" id="KW-1003">Cell membrane</keyword>
<evidence type="ECO:0000256" key="4">
    <source>
        <dbReference type="RuleBase" id="RU003456"/>
    </source>
</evidence>
<dbReference type="EMBL" id="AATS01000006">
    <property type="protein sequence ID" value="EAU54647.1"/>
    <property type="molecule type" value="Genomic_DNA"/>
</dbReference>
<evidence type="ECO:0000259" key="6">
    <source>
        <dbReference type="Pfam" id="PF00329"/>
    </source>
</evidence>
<keyword evidence="2 3" id="KW-0813">Transport</keyword>
<evidence type="ECO:0000256" key="2">
    <source>
        <dbReference type="ARBA" id="ARBA00022448"/>
    </source>
</evidence>
<dbReference type="GO" id="GO:0008137">
    <property type="term" value="F:NADH dehydrogenase (ubiquinone) activity"/>
    <property type="evidence" value="ECO:0007669"/>
    <property type="project" value="InterPro"/>
</dbReference>
<dbReference type="GO" id="GO:0050136">
    <property type="term" value="F:NADH dehydrogenase (quinone) (non-electrogenic) activity"/>
    <property type="evidence" value="ECO:0007669"/>
    <property type="project" value="UniProtKB-UniRule"/>
</dbReference>
<name>Q0EZQ7_9PROT</name>
<dbReference type="Pfam" id="PF00329">
    <property type="entry name" value="Complex1_30kDa"/>
    <property type="match status" value="1"/>
</dbReference>
<dbReference type="SUPFAM" id="SSF143243">
    <property type="entry name" value="Nqo5-like"/>
    <property type="match status" value="1"/>
</dbReference>
<dbReference type="RefSeq" id="WP_009850257.1">
    <property type="nucleotide sequence ID" value="NZ_DS022294.1"/>
</dbReference>
<evidence type="ECO:0000256" key="5">
    <source>
        <dbReference type="RuleBase" id="RU003582"/>
    </source>
</evidence>
<dbReference type="InterPro" id="IPR037232">
    <property type="entry name" value="NADH_quin_OxRdtase_su_C/D-like"/>
</dbReference>
<evidence type="ECO:0000313" key="7">
    <source>
        <dbReference type="EMBL" id="EAU54647.1"/>
    </source>
</evidence>
<dbReference type="AlphaFoldDB" id="Q0EZQ7"/>
<dbReference type="OrthoDB" id="9803286at2"/>
<dbReference type="InParanoid" id="Q0EZQ7"/>
<keyword evidence="3 4" id="KW-1278">Translocase</keyword>
<dbReference type="EC" id="7.1.1.-" evidence="3"/>
<gene>
    <name evidence="3" type="primary">nuoC</name>
    <name evidence="7" type="ORF">SPV1_13724</name>
</gene>
<dbReference type="Proteomes" id="UP000005297">
    <property type="component" value="Unassembled WGS sequence"/>
</dbReference>
<comment type="subunit">
    <text evidence="3">NDH-1 is composed of 14 different subunits. Subunits NuoB, C, D, E, F, and G constitute the peripheral sector of the complex.</text>
</comment>
<comment type="subcellular location">
    <subcellularLocation>
        <location evidence="3">Cell membrane</location>
        <topology evidence="3">Peripheral membrane protein</topology>
        <orientation evidence="3">Cytoplasmic side</orientation>
    </subcellularLocation>
</comment>
<dbReference type="InterPro" id="IPR010218">
    <property type="entry name" value="NADH_DH_suC"/>
</dbReference>